<reference evidence="10" key="2">
    <citation type="submission" date="2025-08" db="UniProtKB">
        <authorList>
            <consortium name="RefSeq"/>
        </authorList>
    </citation>
    <scope>IDENTIFICATION</scope>
</reference>
<dbReference type="PRINTS" id="PR00364">
    <property type="entry name" value="DISEASERSIST"/>
</dbReference>
<dbReference type="Gene3D" id="1.10.10.10">
    <property type="entry name" value="Winged helix-like DNA-binding domain superfamily/Winged helix DNA-binding domain"/>
    <property type="match status" value="1"/>
</dbReference>
<dbReference type="InterPro" id="IPR058922">
    <property type="entry name" value="WHD_DRP"/>
</dbReference>
<dbReference type="GO" id="GO:0043531">
    <property type="term" value="F:ADP binding"/>
    <property type="evidence" value="ECO:0007669"/>
    <property type="project" value="InterPro"/>
</dbReference>
<dbReference type="Pfam" id="PF23559">
    <property type="entry name" value="WHD_DRP"/>
    <property type="match status" value="1"/>
</dbReference>
<protein>
    <submittedName>
        <fullName evidence="10">Disease resistance RPP13-like protein 1</fullName>
    </submittedName>
</protein>
<evidence type="ECO:0000313" key="10">
    <source>
        <dbReference type="RefSeq" id="XP_017984413.1"/>
    </source>
</evidence>
<dbReference type="InterPro" id="IPR002182">
    <property type="entry name" value="NB-ARC"/>
</dbReference>
<gene>
    <name evidence="10" type="primary">LOC108663674</name>
</gene>
<dbReference type="InterPro" id="IPR041118">
    <property type="entry name" value="Rx_N"/>
</dbReference>
<evidence type="ECO:0000259" key="6">
    <source>
        <dbReference type="Pfam" id="PF18052"/>
    </source>
</evidence>
<evidence type="ECO:0000259" key="7">
    <source>
        <dbReference type="Pfam" id="PF23559"/>
    </source>
</evidence>
<dbReference type="InterPro" id="IPR056789">
    <property type="entry name" value="LRR_R13L1-DRL21"/>
</dbReference>
<dbReference type="InterPro" id="IPR027417">
    <property type="entry name" value="P-loop_NTPase"/>
</dbReference>
<feature type="domain" description="NB-ARC" evidence="5">
    <location>
        <begin position="186"/>
        <end position="351"/>
    </location>
</feature>
<accession>A0AB32WXX7</accession>
<evidence type="ECO:0000256" key="4">
    <source>
        <dbReference type="SAM" id="MobiDB-lite"/>
    </source>
</evidence>
<keyword evidence="2" id="KW-0547">Nucleotide-binding</keyword>
<dbReference type="GO" id="GO:0006952">
    <property type="term" value="P:defense response"/>
    <property type="evidence" value="ECO:0007669"/>
    <property type="project" value="UniProtKB-KW"/>
</dbReference>
<feature type="region of interest" description="Disordered" evidence="4">
    <location>
        <begin position="915"/>
        <end position="936"/>
    </location>
</feature>
<dbReference type="KEGG" id="tcc:108663674"/>
<dbReference type="InterPro" id="IPR036388">
    <property type="entry name" value="WH-like_DNA-bd_sf"/>
</dbReference>
<dbReference type="InterPro" id="IPR042197">
    <property type="entry name" value="Apaf_helical"/>
</dbReference>
<reference evidence="9" key="1">
    <citation type="journal article" date="1997" name="Nucleic Acids Res.">
        <title>tRNAscan-SE: a program for improved detection of transfer RNA genes in genomic sequence.</title>
        <authorList>
            <person name="Lowe T.M."/>
            <person name="Eddy S.R."/>
        </authorList>
    </citation>
    <scope>NUCLEOTIDE SEQUENCE [LARGE SCALE GENOMIC DNA]</scope>
    <source>
        <strain evidence="9">r\B97-61/B2</strain>
    </source>
</reference>
<name>A0AB32WXX7_THECC</name>
<keyword evidence="3" id="KW-0611">Plant defense</keyword>
<evidence type="ECO:0000256" key="3">
    <source>
        <dbReference type="ARBA" id="ARBA00022821"/>
    </source>
</evidence>
<evidence type="ECO:0000313" key="9">
    <source>
        <dbReference type="Proteomes" id="UP000694886"/>
    </source>
</evidence>
<dbReference type="SUPFAM" id="SSF52540">
    <property type="entry name" value="P-loop containing nucleoside triphosphate hydrolases"/>
    <property type="match status" value="1"/>
</dbReference>
<dbReference type="PANTHER" id="PTHR23155">
    <property type="entry name" value="DISEASE RESISTANCE PROTEIN RP"/>
    <property type="match status" value="1"/>
</dbReference>
<dbReference type="InterPro" id="IPR032675">
    <property type="entry name" value="LRR_dom_sf"/>
</dbReference>
<dbReference type="AlphaFoldDB" id="A0AB32WXX7"/>
<dbReference type="Gene3D" id="3.80.10.10">
    <property type="entry name" value="Ribonuclease Inhibitor"/>
    <property type="match status" value="1"/>
</dbReference>
<dbReference type="Gene3D" id="3.40.50.300">
    <property type="entry name" value="P-loop containing nucleotide triphosphate hydrolases"/>
    <property type="match status" value="1"/>
</dbReference>
<feature type="compositionally biased region" description="Polar residues" evidence="4">
    <location>
        <begin position="919"/>
        <end position="936"/>
    </location>
</feature>
<evidence type="ECO:0000259" key="8">
    <source>
        <dbReference type="Pfam" id="PF25019"/>
    </source>
</evidence>
<evidence type="ECO:0000256" key="2">
    <source>
        <dbReference type="ARBA" id="ARBA00022741"/>
    </source>
</evidence>
<dbReference type="RefSeq" id="XP_017984413.1">
    <property type="nucleotide sequence ID" value="XM_018128924.1"/>
</dbReference>
<evidence type="ECO:0000259" key="5">
    <source>
        <dbReference type="Pfam" id="PF00931"/>
    </source>
</evidence>
<dbReference type="InterPro" id="IPR044974">
    <property type="entry name" value="Disease_R_plants"/>
</dbReference>
<evidence type="ECO:0000256" key="1">
    <source>
        <dbReference type="ARBA" id="ARBA00022737"/>
    </source>
</evidence>
<dbReference type="Gene3D" id="1.10.8.430">
    <property type="entry name" value="Helical domain of apoptotic protease-activating factors"/>
    <property type="match status" value="1"/>
</dbReference>
<dbReference type="Pfam" id="PF18052">
    <property type="entry name" value="Rx_N"/>
    <property type="match status" value="1"/>
</dbReference>
<feature type="domain" description="R13L1/DRL21-like LRR repeat region" evidence="8">
    <location>
        <begin position="683"/>
        <end position="807"/>
    </location>
</feature>
<dbReference type="Proteomes" id="UP000694886">
    <property type="component" value="Chromosome 10"/>
</dbReference>
<dbReference type="Pfam" id="PF00931">
    <property type="entry name" value="NB-ARC"/>
    <property type="match status" value="1"/>
</dbReference>
<dbReference type="SUPFAM" id="SSF52058">
    <property type="entry name" value="L domain-like"/>
    <property type="match status" value="1"/>
</dbReference>
<keyword evidence="1" id="KW-0677">Repeat</keyword>
<feature type="domain" description="Disease resistance N-terminal" evidence="6">
    <location>
        <begin position="16"/>
        <end position="95"/>
    </location>
</feature>
<organism evidence="9 10">
    <name type="scientific">Theobroma cacao</name>
    <name type="common">Cacao</name>
    <name type="synonym">Cocoa</name>
    <dbReference type="NCBI Taxonomy" id="3641"/>
    <lineage>
        <taxon>Eukaryota</taxon>
        <taxon>Viridiplantae</taxon>
        <taxon>Streptophyta</taxon>
        <taxon>Embryophyta</taxon>
        <taxon>Tracheophyta</taxon>
        <taxon>Spermatophyta</taxon>
        <taxon>Magnoliopsida</taxon>
        <taxon>eudicotyledons</taxon>
        <taxon>Gunneridae</taxon>
        <taxon>Pentapetalae</taxon>
        <taxon>rosids</taxon>
        <taxon>malvids</taxon>
        <taxon>Malvales</taxon>
        <taxon>Malvaceae</taxon>
        <taxon>Byttnerioideae</taxon>
        <taxon>Theobroma</taxon>
    </lineage>
</organism>
<dbReference type="PANTHER" id="PTHR23155:SF1241">
    <property type="entry name" value="DISEASE RESISTANCE RPP13-LIKE PROTEIN 1-RELATED"/>
    <property type="match status" value="1"/>
</dbReference>
<proteinExistence type="predicted"/>
<dbReference type="Gramene" id="Tc10v2_t013390.1">
    <property type="protein sequence ID" value="Tc10v2_p013390.1"/>
    <property type="gene ID" value="Tc10v2_g013390"/>
</dbReference>
<dbReference type="GO" id="GO:0051707">
    <property type="term" value="P:response to other organism"/>
    <property type="evidence" value="ECO:0007669"/>
    <property type="project" value="UniProtKB-ARBA"/>
</dbReference>
<feature type="domain" description="Disease resistance protein winged helix" evidence="7">
    <location>
        <begin position="434"/>
        <end position="496"/>
    </location>
</feature>
<dbReference type="Pfam" id="PF25019">
    <property type="entry name" value="LRR_R13L1-DRL21"/>
    <property type="match status" value="1"/>
</dbReference>
<sequence>MADLRFAALPGSIALLLDKIHSVLLSPGFAKDTTSASLWKRLESSLASISYVIHDAVEPRCNSHGVYAWLLRLEYAVYDAEDSVDDILFEPARLEVEAIARNLKYQALRCRDEFFSSLRLVLSLDEKPIWINGNLVEDIDVIAKEMDKYGFIKRETRDELRLSDSLPATSLLDETAIYGREEDRSNIVGLLLSGDENLDAIALVGTGGLGKTTLAQLVYNDEKVRAHFELKAWVGVHTDFEVDRITRIILKAPTFCSIEGDMSLELLLDKLSASLDGKKFLLVLDDVRNEDINKWNDLETSLKSGARGSKIIVTTRSQGVADCLGCSIRYQLNPLTEDSCRSLLAKSAYAGRDRSEIAMLEDIGMKILKTCGGIPLSVRVIGGLLRFKKSREEWCHVLEDLRKANNHDSISSIVLLSYYHLPALLKLCFAYCSLFPIDYEFHKEELVLLWMAAGFLQMSSGQSMETVGAECVDGLLKRSFFIPIDNSHFKMHDLIHCFAEDVSKELCLRWESSDQAANPQRIRHLSLLRNERDIPEMLSVVLHWNRLRTFYLIDSRSCQISPQALKDIFPRIRRLRVLSLPHFPHAKLPHSIGKLKYLHYLDVSHSALASLPESLSTLYFLQTLILTNCYSLLMLPQGIVKLVNLRKLGIKGAGLMQMPKKMSRLTSLQSLTNFIVGHGGSSIKELGALPNLHGSLSVSGLQNVSSPSDASGANLKAMLYLDELELEWSCNNEDPATDQKEVLENLKPSVELKKLSIRFYGGKEFPKWLGDSSFSKIISLHLSDCINCKSFPPLGRLSSLEHLIIERIGGIKSIGHEFYGVDVYGCKPFQSLKTLKFVEMSQWEEWILLEVDGQEFPCLEEFYVINCPLLKGDLPKSLPALVKLEICNCEQLEASLPQTSECCVPKLDNCDEVEKRSNDNQTAPSSREDGNQQFSTSMGSIKDLHESLSISELQDVSSASHASEANLEAMQYLDELELEKTPQDKTLPKIDGEI</sequence>
<dbReference type="GeneID" id="108663674"/>